<protein>
    <recommendedName>
        <fullName evidence="2">Retroviral polymerase SH3-like domain-containing protein</fullName>
    </recommendedName>
</protein>
<proteinExistence type="predicted"/>
<dbReference type="OrthoDB" id="1845088at2759"/>
<dbReference type="PANTHER" id="PTHR47481">
    <property type="match status" value="1"/>
</dbReference>
<sequence length="1176" mass="129369">MVSRAQFNATNVVLTVDTPRHSTNVGEAVHSPGSGSHAFSTVHYFSKHDTIRLNEHNFLLWKHQLLLILEGYGLERFVLGTVSSPPFITGDDGLLVENPAFFNATDVVLTVDTPRHSTNVGEAVHSPGSGSHAFSTVHYFSKHDTIKLNEHNFLLWKHQLLLILEGYGLERFVLGTVSSPPFITGDDGLLVENPAFVVHKKQDKFLASWFLSTVKDDVLVHLTAAKTSFDIWTAISRRFGAKSNIKLSSMRHNLYSIKKSSLSIKDYLAKVKSLSDGLTTAGSPVTEQEQVSVILAGLPIEFDSIRILASATPMSLDLVTKMLLDCEARQLTLLTDVPLQVNLVSQKSDQDSMKASFDTSRGHIVQTCYHRFDENFSGFGSTSSPSVNYHHLNEGLTSHCSTSQCCATFSQSSATSSPVVRGPPGSLSTQHWYPDSGATNHVTPTLANLTDFLPIQALVKYPWVTFAKDNNVYFEFHPVLCFVKDIQTGKTLLVGHMHDGLYRFDFSRGDSCRSGSGHSQASSLLNNVQVRSSLDLWHNRLGHPCPNTDGGGEFRSLSNELARLGIQHRVTCSHISEQNGVVERRHRHIIEMGLTLLAKASMPLKYWTDAFSHAVFGSACFPHLRSFQQHKLQFRSSKCVFLGFGPHHKGYKCLAADGCVFISRHVLFGELEYPFQTGFSSSPDSESVKFSHQYSPVPVVAVSSSGSRLSCLRTAGLGSTPAAPDLGSPGFGSYPRAVSADENAPASREPSFSSDVPGATHDRPSVPNATSGRPSSPKTGNPMQTRSKSGIFKPKVFSPTLGEREPSIIAEAFQSSTWTAAAKSGFDALIAKGTWDLVPLPAGRRAAVVDFYETFSPVVKPTTVRVVLALAPPEFEQYSADGQQLVCRLRKALYGLKQAPCAWFHKLREFLLASGFVASKADNSIEVTRNRQGVFLGQRKYVLDLLRRASMDKSNSSPTPLITSCKMSAHEGTPYVVITRPDIAFSVNKACQFMHKPLDTHYKAIKRILRYLQGTLDFGLHFTPASKLLIEGYSDASWASDIDDRRGNPVSWSSRKQSVVSHSTAEAEYKSLAQVTTEMVWIRPLLSELGIPAPHKALLWCDSSAAVAVANNPVMHSKFKHVELDLFFVRERVADGSFQVGHISSQDQIADILTKPLSVGLFEKFRNKLRIVSKEE</sequence>
<dbReference type="Pfam" id="PF25597">
    <property type="entry name" value="SH3_retrovirus"/>
    <property type="match status" value="1"/>
</dbReference>
<dbReference type="Gene3D" id="3.30.420.10">
    <property type="entry name" value="Ribonuclease H-like superfamily/Ribonuclease H"/>
    <property type="match status" value="1"/>
</dbReference>
<comment type="caution">
    <text evidence="3">The sequence shown here is derived from an EMBL/GenBank/DDBJ whole genome shotgun (WGS) entry which is preliminary data.</text>
</comment>
<dbReference type="SUPFAM" id="SSF53098">
    <property type="entry name" value="Ribonuclease H-like"/>
    <property type="match status" value="1"/>
</dbReference>
<dbReference type="GO" id="GO:0003676">
    <property type="term" value="F:nucleic acid binding"/>
    <property type="evidence" value="ECO:0007669"/>
    <property type="project" value="InterPro"/>
</dbReference>
<feature type="compositionally biased region" description="Polar residues" evidence="1">
    <location>
        <begin position="767"/>
        <end position="788"/>
    </location>
</feature>
<evidence type="ECO:0000313" key="3">
    <source>
        <dbReference type="EMBL" id="KAG8488310.1"/>
    </source>
</evidence>
<feature type="region of interest" description="Disordered" evidence="1">
    <location>
        <begin position="722"/>
        <end position="796"/>
    </location>
</feature>
<dbReference type="InterPro" id="IPR012337">
    <property type="entry name" value="RNaseH-like_sf"/>
</dbReference>
<dbReference type="AlphaFoldDB" id="A0A8J5YWD8"/>
<feature type="domain" description="Retroviral polymerase SH3-like" evidence="2">
    <location>
        <begin position="618"/>
        <end position="678"/>
    </location>
</feature>
<dbReference type="CDD" id="cd09272">
    <property type="entry name" value="RNase_HI_RT_Ty1"/>
    <property type="match status" value="1"/>
</dbReference>
<evidence type="ECO:0000313" key="4">
    <source>
        <dbReference type="Proteomes" id="UP000701853"/>
    </source>
</evidence>
<name>A0A8J5YWD8_9ROSI</name>
<dbReference type="SUPFAM" id="SSF56672">
    <property type="entry name" value="DNA/RNA polymerases"/>
    <property type="match status" value="1"/>
</dbReference>
<reference evidence="3 4" key="1">
    <citation type="journal article" date="2021" name="bioRxiv">
        <title>The Gossypium anomalum genome as a resource for cotton improvement and evolutionary analysis of hybrid incompatibility.</title>
        <authorList>
            <person name="Grover C.E."/>
            <person name="Yuan D."/>
            <person name="Arick M.A."/>
            <person name="Miller E.R."/>
            <person name="Hu G."/>
            <person name="Peterson D.G."/>
            <person name="Wendel J.F."/>
            <person name="Udall J.A."/>
        </authorList>
    </citation>
    <scope>NUCLEOTIDE SEQUENCE [LARGE SCALE GENOMIC DNA]</scope>
    <source>
        <strain evidence="3">JFW-Udall</strain>
        <tissue evidence="3">Leaf</tissue>
    </source>
</reference>
<gene>
    <name evidence="3" type="ORF">CXB51_016328</name>
</gene>
<dbReference type="PANTHER" id="PTHR47481:SF10">
    <property type="entry name" value="COPIA-LIKE POLYPROTEIN_RETROTRANSPOSON"/>
    <property type="match status" value="1"/>
</dbReference>
<dbReference type="InterPro" id="IPR057670">
    <property type="entry name" value="SH3_retrovirus"/>
</dbReference>
<dbReference type="EMBL" id="JAHUZN010000007">
    <property type="protein sequence ID" value="KAG8488310.1"/>
    <property type="molecule type" value="Genomic_DNA"/>
</dbReference>
<dbReference type="Pfam" id="PF14223">
    <property type="entry name" value="Retrotran_gag_2"/>
    <property type="match status" value="1"/>
</dbReference>
<dbReference type="InterPro" id="IPR036397">
    <property type="entry name" value="RNaseH_sf"/>
</dbReference>
<organism evidence="3 4">
    <name type="scientific">Gossypium anomalum</name>
    <dbReference type="NCBI Taxonomy" id="47600"/>
    <lineage>
        <taxon>Eukaryota</taxon>
        <taxon>Viridiplantae</taxon>
        <taxon>Streptophyta</taxon>
        <taxon>Embryophyta</taxon>
        <taxon>Tracheophyta</taxon>
        <taxon>Spermatophyta</taxon>
        <taxon>Magnoliopsida</taxon>
        <taxon>eudicotyledons</taxon>
        <taxon>Gunneridae</taxon>
        <taxon>Pentapetalae</taxon>
        <taxon>rosids</taxon>
        <taxon>malvids</taxon>
        <taxon>Malvales</taxon>
        <taxon>Malvaceae</taxon>
        <taxon>Malvoideae</taxon>
        <taxon>Gossypium</taxon>
    </lineage>
</organism>
<dbReference type="InterPro" id="IPR043502">
    <property type="entry name" value="DNA/RNA_pol_sf"/>
</dbReference>
<evidence type="ECO:0000259" key="2">
    <source>
        <dbReference type="Pfam" id="PF25597"/>
    </source>
</evidence>
<evidence type="ECO:0000256" key="1">
    <source>
        <dbReference type="SAM" id="MobiDB-lite"/>
    </source>
</evidence>
<keyword evidence="4" id="KW-1185">Reference proteome</keyword>
<accession>A0A8J5YWD8</accession>
<dbReference type="Proteomes" id="UP000701853">
    <property type="component" value="Chromosome 7"/>
</dbReference>